<gene>
    <name evidence="2" type="ORF">C7Y47_10225</name>
</gene>
<dbReference type="Pfam" id="PF13556">
    <property type="entry name" value="HTH_30"/>
    <property type="match status" value="1"/>
</dbReference>
<dbReference type="Gene3D" id="1.10.10.2840">
    <property type="entry name" value="PucR C-terminal helix-turn-helix domain"/>
    <property type="match status" value="1"/>
</dbReference>
<reference evidence="2 3" key="1">
    <citation type="submission" date="2018-03" db="EMBL/GenBank/DDBJ databases">
        <title>Aerobic endospore-forming bacteria genome sequencing and assembly.</title>
        <authorList>
            <person name="Cavalcante D.A."/>
            <person name="Driks A."/>
            <person name="Putonti C."/>
            <person name="De-Souza M.T."/>
        </authorList>
    </citation>
    <scope>NUCLEOTIDE SEQUENCE [LARGE SCALE GENOMIC DNA]</scope>
    <source>
        <strain evidence="2 3">SDF0037</strain>
    </source>
</reference>
<dbReference type="Proteomes" id="UP000317944">
    <property type="component" value="Unassembled WGS sequence"/>
</dbReference>
<name>A0A544ULJ9_LYSSH</name>
<dbReference type="AlphaFoldDB" id="A0A544ULJ9"/>
<dbReference type="InterPro" id="IPR042070">
    <property type="entry name" value="PucR_C-HTH_sf"/>
</dbReference>
<dbReference type="OrthoDB" id="143422at2"/>
<protein>
    <recommendedName>
        <fullName evidence="1">PucR C-terminal helix-turn-helix domain-containing protein</fullName>
    </recommendedName>
</protein>
<dbReference type="InterPro" id="IPR009057">
    <property type="entry name" value="Homeodomain-like_sf"/>
</dbReference>
<dbReference type="InterPro" id="IPR025736">
    <property type="entry name" value="PucR_C-HTH_dom"/>
</dbReference>
<dbReference type="SUPFAM" id="SSF46689">
    <property type="entry name" value="Homeodomain-like"/>
    <property type="match status" value="1"/>
</dbReference>
<comment type="caution">
    <text evidence="2">The sequence shown here is derived from an EMBL/GenBank/DDBJ whole genome shotgun (WGS) entry which is preliminary data.</text>
</comment>
<dbReference type="PANTHER" id="PTHR33744:SF15">
    <property type="entry name" value="CARBOHYDRATE DIACID REGULATOR"/>
    <property type="match status" value="1"/>
</dbReference>
<evidence type="ECO:0000259" key="1">
    <source>
        <dbReference type="Pfam" id="PF13556"/>
    </source>
</evidence>
<dbReference type="InterPro" id="IPR051448">
    <property type="entry name" value="CdaR-like_regulators"/>
</dbReference>
<sequence length="301" mass="35898">MNLNLKALFSTYRHYRTKPTELMYDFFYFYHRQANAWFSVSKQEISQRDYQWLTVFYTEITSTISQPSEIWYEFLYLNGDIPSKLSFSKARVIQLIFLNDNPPAEELKEATLNFFQQDTVVLQVATNRFLLIEAMDHSINKKEDFIALIRTIETDFFVQIHLYQGETYEINKQFPSKFQREAQWFEECLHYKNAEQFYSFETIFPILLTQQMPASIWQFIEEQILIPLQSDMELLDTVRTFYECGLNISLTSKKLHIHRNTLNYRLAKFQETTNISTKNLDGAILVYIASFLRSKLQNAQK</sequence>
<dbReference type="EMBL" id="SADV01000006">
    <property type="protein sequence ID" value="TQR34340.1"/>
    <property type="molecule type" value="Genomic_DNA"/>
</dbReference>
<organism evidence="2 3">
    <name type="scientific">Lysinibacillus sphaericus</name>
    <name type="common">Bacillus sphaericus</name>
    <dbReference type="NCBI Taxonomy" id="1421"/>
    <lineage>
        <taxon>Bacteria</taxon>
        <taxon>Bacillati</taxon>
        <taxon>Bacillota</taxon>
        <taxon>Bacilli</taxon>
        <taxon>Bacillales</taxon>
        <taxon>Bacillaceae</taxon>
        <taxon>Lysinibacillus</taxon>
    </lineage>
</organism>
<evidence type="ECO:0000313" key="3">
    <source>
        <dbReference type="Proteomes" id="UP000317944"/>
    </source>
</evidence>
<evidence type="ECO:0000313" key="2">
    <source>
        <dbReference type="EMBL" id="TQR34340.1"/>
    </source>
</evidence>
<accession>A0A544ULJ9</accession>
<dbReference type="PANTHER" id="PTHR33744">
    <property type="entry name" value="CARBOHYDRATE DIACID REGULATOR"/>
    <property type="match status" value="1"/>
</dbReference>
<proteinExistence type="predicted"/>
<dbReference type="RefSeq" id="WP_142508686.1">
    <property type="nucleotide sequence ID" value="NZ_SADV01000006.1"/>
</dbReference>
<feature type="domain" description="PucR C-terminal helix-turn-helix" evidence="1">
    <location>
        <begin position="234"/>
        <end position="289"/>
    </location>
</feature>